<feature type="transmembrane region" description="Helical" evidence="1">
    <location>
        <begin position="69"/>
        <end position="93"/>
    </location>
</feature>
<sequence>MSFAFYRLCNAIVVFSSSMTLALHFGSGVWANIVLLQTISVFLPLLSFGYSEGYGVTLPFKSNYKNRYYLLYSANFIIASLVFIFLFLTGFIIKVETQYYILPFLMFGLVSFSLSRIELRARGELKLLSKLYLANTSILILCWISSYIFDNEYLYIIGVALSQIASSLMIRNIHGHIFKYKKSLKSGLKFIIEMQKKGFLILASGLLFEAILNFDRFYLIFLKEDDIDVLGLLGLALVLTKGVFMLLSIINTINYKNISELISTRNSTALGNNLFMQISKGVLISLVLYAIFFLIATTDVFVINYPSYSGVHEYILGQSLIMIAFAFLIPISTFSNLAFGGGHISLGY</sequence>
<keyword evidence="1" id="KW-0812">Transmembrane</keyword>
<keyword evidence="1" id="KW-0472">Membrane</keyword>
<evidence type="ECO:0000313" key="3">
    <source>
        <dbReference type="Proteomes" id="UP000326687"/>
    </source>
</evidence>
<evidence type="ECO:0000313" key="2">
    <source>
        <dbReference type="EMBL" id="KAB0302256.1"/>
    </source>
</evidence>
<name>A0A5N3S623_9VIBR</name>
<feature type="transmembrane region" description="Helical" evidence="1">
    <location>
        <begin position="227"/>
        <end position="250"/>
    </location>
</feature>
<reference evidence="2 3" key="1">
    <citation type="submission" date="2019-09" db="EMBL/GenBank/DDBJ databases">
        <title>Vibrio Fortis S7-72.</title>
        <authorList>
            <person name="Das S.K."/>
        </authorList>
    </citation>
    <scope>NUCLEOTIDE SEQUENCE [LARGE SCALE GENOMIC DNA]</scope>
    <source>
        <strain evidence="2 3">S7-72</strain>
    </source>
</reference>
<feature type="transmembrane region" description="Helical" evidence="1">
    <location>
        <begin position="99"/>
        <end position="119"/>
    </location>
</feature>
<dbReference type="RefSeq" id="WP_150896163.1">
    <property type="nucleotide sequence ID" value="NZ_VXDD01000002.1"/>
</dbReference>
<feature type="transmembrane region" description="Helical" evidence="1">
    <location>
        <begin position="131"/>
        <end position="149"/>
    </location>
</feature>
<organism evidence="2 3">
    <name type="scientific">Vibrio fortis</name>
    <dbReference type="NCBI Taxonomy" id="212667"/>
    <lineage>
        <taxon>Bacteria</taxon>
        <taxon>Pseudomonadati</taxon>
        <taxon>Pseudomonadota</taxon>
        <taxon>Gammaproteobacteria</taxon>
        <taxon>Vibrionales</taxon>
        <taxon>Vibrionaceae</taxon>
        <taxon>Vibrio</taxon>
    </lineage>
</organism>
<dbReference type="AlphaFoldDB" id="A0A5N3S623"/>
<feature type="transmembrane region" description="Helical" evidence="1">
    <location>
        <begin position="199"/>
        <end position="221"/>
    </location>
</feature>
<feature type="transmembrane region" description="Helical" evidence="1">
    <location>
        <begin position="315"/>
        <end position="339"/>
    </location>
</feature>
<dbReference type="Proteomes" id="UP000326687">
    <property type="component" value="Unassembled WGS sequence"/>
</dbReference>
<comment type="caution">
    <text evidence="2">The sequence shown here is derived from an EMBL/GenBank/DDBJ whole genome shotgun (WGS) entry which is preliminary data.</text>
</comment>
<proteinExistence type="predicted"/>
<feature type="transmembrane region" description="Helical" evidence="1">
    <location>
        <begin position="29"/>
        <end position="48"/>
    </location>
</feature>
<evidence type="ECO:0000256" key="1">
    <source>
        <dbReference type="SAM" id="Phobius"/>
    </source>
</evidence>
<feature type="transmembrane region" description="Helical" evidence="1">
    <location>
        <begin position="282"/>
        <end position="303"/>
    </location>
</feature>
<dbReference type="EMBL" id="VXDD01000002">
    <property type="protein sequence ID" value="KAB0302256.1"/>
    <property type="molecule type" value="Genomic_DNA"/>
</dbReference>
<gene>
    <name evidence="2" type="ORF">F2Z80_14470</name>
</gene>
<keyword evidence="1" id="KW-1133">Transmembrane helix</keyword>
<accession>A0A5N3S623</accession>
<protein>
    <submittedName>
        <fullName evidence="2">Uncharacterized protein</fullName>
    </submittedName>
</protein>
<feature type="transmembrane region" description="Helical" evidence="1">
    <location>
        <begin position="155"/>
        <end position="178"/>
    </location>
</feature>